<organism evidence="2 3">
    <name type="scientific">Nocardia albiluteola</name>
    <dbReference type="NCBI Taxonomy" id="2842303"/>
    <lineage>
        <taxon>Bacteria</taxon>
        <taxon>Bacillati</taxon>
        <taxon>Actinomycetota</taxon>
        <taxon>Actinomycetes</taxon>
        <taxon>Mycobacteriales</taxon>
        <taxon>Nocardiaceae</taxon>
        <taxon>Nocardia</taxon>
    </lineage>
</organism>
<name>A0ABS6B917_9NOCA</name>
<dbReference type="EMBL" id="JAHKNI010000016">
    <property type="protein sequence ID" value="MBU3066798.1"/>
    <property type="molecule type" value="Genomic_DNA"/>
</dbReference>
<accession>A0ABS6B917</accession>
<gene>
    <name evidence="2" type="ORF">KO481_35430</name>
</gene>
<dbReference type="Pfam" id="PF12642">
    <property type="entry name" value="TpcC"/>
    <property type="match status" value="1"/>
</dbReference>
<evidence type="ECO:0000313" key="3">
    <source>
        <dbReference type="Proteomes" id="UP000733379"/>
    </source>
</evidence>
<dbReference type="InterPro" id="IPR024735">
    <property type="entry name" value="TcpC"/>
</dbReference>
<comment type="caution">
    <text evidence="2">The sequence shown here is derived from an EMBL/GenBank/DDBJ whole genome shotgun (WGS) entry which is preliminary data.</text>
</comment>
<evidence type="ECO:0000313" key="2">
    <source>
        <dbReference type="EMBL" id="MBU3066798.1"/>
    </source>
</evidence>
<reference evidence="2 3" key="1">
    <citation type="submission" date="2021-06" db="EMBL/GenBank/DDBJ databases">
        <title>Actinomycetes sequencing.</title>
        <authorList>
            <person name="Shan Q."/>
        </authorList>
    </citation>
    <scope>NUCLEOTIDE SEQUENCE [LARGE SCALE GENOMIC DNA]</scope>
    <source>
        <strain evidence="2 3">NEAU-G5</strain>
    </source>
</reference>
<proteinExistence type="predicted"/>
<feature type="region of interest" description="Disordered" evidence="1">
    <location>
        <begin position="292"/>
        <end position="325"/>
    </location>
</feature>
<evidence type="ECO:0000256" key="1">
    <source>
        <dbReference type="SAM" id="MobiDB-lite"/>
    </source>
</evidence>
<protein>
    <submittedName>
        <fullName evidence="2">Conjugal transfer protein</fullName>
    </submittedName>
</protein>
<sequence>MVVRRRRDNAVMAVLAVLAVLGGVNAVAGFFSTPPKGPSDDSTTLLIGHAQLAGSFARDFVVAYVGASSGQQGQLDRYVSTGQQLTLPSAGLRVTDPSVVHIARDKSVGSMDIWAVTVSVRVGAATVGAATPTASGDRQYYRVAVAESEGSLRALSPPAVVQPPAKGSDLALGYTGSCTADTPLAKVSSEFLTAFLTGSGDITRYVSLNSGIAALQPAPFSSLDSVSVQSDDRGCGTGGSAARVEILVNPKSAAGAAPTLAYSLSMVLTAGQWQVQSIDPLPQLRTPVAVIGAQQPGSGPGTAPTSAATTTSSAPTAQIPPATQN</sequence>
<dbReference type="Proteomes" id="UP000733379">
    <property type="component" value="Unassembled WGS sequence"/>
</dbReference>
<keyword evidence="3" id="KW-1185">Reference proteome</keyword>